<gene>
    <name evidence="2" type="ORF">SAMN05421541_1299</name>
</gene>
<evidence type="ECO:0000256" key="1">
    <source>
        <dbReference type="SAM" id="Phobius"/>
    </source>
</evidence>
<dbReference type="EMBL" id="FONV01000029">
    <property type="protein sequence ID" value="SFF90015.1"/>
    <property type="molecule type" value="Genomic_DNA"/>
</dbReference>
<dbReference type="AlphaFoldDB" id="A0A1I2MEU6"/>
<proteinExistence type="predicted"/>
<keyword evidence="1" id="KW-1133">Transmembrane helix</keyword>
<organism evidence="2 3">
    <name type="scientific">Actinoplanes philippinensis</name>
    <dbReference type="NCBI Taxonomy" id="35752"/>
    <lineage>
        <taxon>Bacteria</taxon>
        <taxon>Bacillati</taxon>
        <taxon>Actinomycetota</taxon>
        <taxon>Actinomycetes</taxon>
        <taxon>Micromonosporales</taxon>
        <taxon>Micromonosporaceae</taxon>
        <taxon>Actinoplanes</taxon>
    </lineage>
</organism>
<accession>A0A1I2MEU6</accession>
<keyword evidence="1" id="KW-0472">Membrane</keyword>
<protein>
    <submittedName>
        <fullName evidence="2">Uncharacterized protein</fullName>
    </submittedName>
</protein>
<dbReference type="Proteomes" id="UP000199645">
    <property type="component" value="Unassembled WGS sequence"/>
</dbReference>
<reference evidence="2 3" key="1">
    <citation type="submission" date="2016-10" db="EMBL/GenBank/DDBJ databases">
        <authorList>
            <person name="de Groot N.N."/>
        </authorList>
    </citation>
    <scope>NUCLEOTIDE SEQUENCE [LARGE SCALE GENOMIC DNA]</scope>
    <source>
        <strain evidence="2 3">DSM 43019</strain>
    </source>
</reference>
<dbReference type="OrthoDB" id="3287621at2"/>
<keyword evidence="3" id="KW-1185">Reference proteome</keyword>
<dbReference type="RefSeq" id="WP_093621952.1">
    <property type="nucleotide sequence ID" value="NZ_BOMT01000110.1"/>
</dbReference>
<sequence length="238" mass="25748">MNEWSRNVPYSPIPARLRSRRRPVIWLFVGVLLMVGAVRLIGEHKPATAGVLGFAGGVTILVQTGKLISRTRTLRGRPRLAARRGWTYRAEDAALPASTRLEQFLRNPPPAFAVLSGTANGVEFVVFDQHHDIGGHDTFYLARLPRPLPVGRVSIAGGELVSGDTGTPEVTALFTPEVLRRIEEALPGCGYVVTGEWVNTPVAALLSPRPREIEQRIDAMTTVAAILSDAADELTSAG</sequence>
<name>A0A1I2MEU6_9ACTN</name>
<evidence type="ECO:0000313" key="2">
    <source>
        <dbReference type="EMBL" id="SFF90015.1"/>
    </source>
</evidence>
<feature type="transmembrane region" description="Helical" evidence="1">
    <location>
        <begin position="24"/>
        <end position="41"/>
    </location>
</feature>
<feature type="transmembrane region" description="Helical" evidence="1">
    <location>
        <begin position="47"/>
        <end position="69"/>
    </location>
</feature>
<keyword evidence="1" id="KW-0812">Transmembrane</keyword>
<evidence type="ECO:0000313" key="3">
    <source>
        <dbReference type="Proteomes" id="UP000199645"/>
    </source>
</evidence>